<comment type="caution">
    <text evidence="3">The sequence shown here is derived from an EMBL/GenBank/DDBJ whole genome shotgun (WGS) entry which is preliminary data.</text>
</comment>
<dbReference type="InterPro" id="IPR019734">
    <property type="entry name" value="TPR_rpt"/>
</dbReference>
<dbReference type="InterPro" id="IPR011990">
    <property type="entry name" value="TPR-like_helical_dom_sf"/>
</dbReference>
<feature type="transmembrane region" description="Helical" evidence="2">
    <location>
        <begin position="240"/>
        <end position="262"/>
    </location>
</feature>
<dbReference type="EMBL" id="QNBE01000099">
    <property type="protein sequence ID" value="RKX69206.1"/>
    <property type="molecule type" value="Genomic_DNA"/>
</dbReference>
<evidence type="ECO:0000313" key="3">
    <source>
        <dbReference type="EMBL" id="RKX69206.1"/>
    </source>
</evidence>
<reference evidence="3 4" key="1">
    <citation type="submission" date="2018-06" db="EMBL/GenBank/DDBJ databases">
        <title>Extensive metabolic versatility and redundancy in microbially diverse, dynamic hydrothermal sediments.</title>
        <authorList>
            <person name="Dombrowski N."/>
            <person name="Teske A."/>
            <person name="Baker B.J."/>
        </authorList>
    </citation>
    <scope>NUCLEOTIDE SEQUENCE [LARGE SCALE GENOMIC DNA]</scope>
    <source>
        <strain evidence="3">B36_G15</strain>
    </source>
</reference>
<feature type="transmembrane region" description="Helical" evidence="2">
    <location>
        <begin position="47"/>
        <end position="64"/>
    </location>
</feature>
<protein>
    <recommendedName>
        <fullName evidence="5">DUF2723 domain-containing protein</fullName>
    </recommendedName>
</protein>
<feature type="transmembrane region" description="Helical" evidence="2">
    <location>
        <begin position="178"/>
        <end position="196"/>
    </location>
</feature>
<keyword evidence="2" id="KW-1133">Transmembrane helix</keyword>
<dbReference type="InterPro" id="IPR021280">
    <property type="entry name" value="TMEM260-like"/>
</dbReference>
<feature type="transmembrane region" description="Helical" evidence="2">
    <location>
        <begin position="7"/>
        <end position="27"/>
    </location>
</feature>
<keyword evidence="2" id="KW-0472">Membrane</keyword>
<feature type="repeat" description="TPR" evidence="1">
    <location>
        <begin position="520"/>
        <end position="553"/>
    </location>
</feature>
<dbReference type="PANTHER" id="PTHR16214">
    <property type="entry name" value="TRANSMEMBRANE PROTEIN 260"/>
    <property type="match status" value="1"/>
</dbReference>
<dbReference type="SMART" id="SM00028">
    <property type="entry name" value="TPR"/>
    <property type="match status" value="1"/>
</dbReference>
<proteinExistence type="predicted"/>
<gene>
    <name evidence="3" type="ORF">DRP53_08900</name>
</gene>
<dbReference type="PROSITE" id="PS50293">
    <property type="entry name" value="TPR_REGION"/>
    <property type="match status" value="1"/>
</dbReference>
<feature type="transmembrane region" description="Helical" evidence="2">
    <location>
        <begin position="144"/>
        <end position="171"/>
    </location>
</feature>
<accession>A0A660SGD4</accession>
<dbReference type="PROSITE" id="PS50005">
    <property type="entry name" value="TPR"/>
    <property type="match status" value="1"/>
</dbReference>
<evidence type="ECO:0000256" key="1">
    <source>
        <dbReference type="PROSITE-ProRule" id="PRU00339"/>
    </source>
</evidence>
<evidence type="ECO:0000256" key="2">
    <source>
        <dbReference type="SAM" id="Phobius"/>
    </source>
</evidence>
<feature type="transmembrane region" description="Helical" evidence="2">
    <location>
        <begin position="120"/>
        <end position="138"/>
    </location>
</feature>
<feature type="transmembrane region" description="Helical" evidence="2">
    <location>
        <begin position="71"/>
        <end position="89"/>
    </location>
</feature>
<dbReference type="InterPro" id="IPR052724">
    <property type="entry name" value="GT117_domain-containing"/>
</dbReference>
<dbReference type="Proteomes" id="UP000268469">
    <property type="component" value="Unassembled WGS sequence"/>
</dbReference>
<evidence type="ECO:0000313" key="4">
    <source>
        <dbReference type="Proteomes" id="UP000268469"/>
    </source>
</evidence>
<feature type="transmembrane region" description="Helical" evidence="2">
    <location>
        <begin position="95"/>
        <end position="113"/>
    </location>
</feature>
<keyword evidence="2" id="KW-0812">Transmembrane</keyword>
<dbReference type="SUPFAM" id="SSF48452">
    <property type="entry name" value="TPR-like"/>
    <property type="match status" value="1"/>
</dbReference>
<dbReference type="PANTHER" id="PTHR16214:SF3">
    <property type="entry name" value="TRANSMEMBRANE PROTEIN 260"/>
    <property type="match status" value="1"/>
</dbReference>
<name>A0A660SGD4_UNCW3</name>
<organism evidence="3 4">
    <name type="scientific">candidate division WOR-3 bacterium</name>
    <dbReference type="NCBI Taxonomy" id="2052148"/>
    <lineage>
        <taxon>Bacteria</taxon>
        <taxon>Bacteria division WOR-3</taxon>
    </lineage>
</organism>
<sequence length="602" mass="70101">MSRLKLMVVVGITVGVVYYLTTSRYLPWGDGAEFYLAAKNLGIPHPSGYPLFLILARVFLSFAPTPFTLNLLSSGFTIATAILLSLILYHFTSDSIISSALAIFFAFGRVVWLQSIVGEVYSLNMLLLTLLFITLIKSDHPLPIFLYLTGLALTNHLTSLFYIIPAGIYLLSQRSTRAEYLPFLLIPLFLYLYFPIRSRADPIPDTFNPEGLSGLLQLISGRIFHYRTFFFDLNYLIQSFWGFLKAVWWQFLIISPFGIYGLMRIEKRFRGLISFMISIPFCYILFYNIPDKDGYYLPIFLLWLILIGIGMASLLPSSYRKLLILLPVAGFILNFRHCDLSHDSSLEDLTQSIFKTLPDSSIFFSDDFFLYYSMIEKGRDGNIALVLDFYLRFRWYLDQLSAKITIPEEVRPLLRRCDQELRSADRIEYGEISKQYCNLIKREIVTANLKKRPIFTFIYQDGNWPKRWLDLYLETRGLYYRLLREPPQLSDFPLPLPSSNRYRLDYFTNEDARTVVKKFAAAYNRRGIIRTQMGDLKRAVEDFQRSLGYDPKYYQVMGNLGLAYLFQGDTVNCCRWLRRYLESGYEDDKTPLIRGVYKEICR</sequence>
<dbReference type="Pfam" id="PF11028">
    <property type="entry name" value="TMEM260-like"/>
    <property type="match status" value="1"/>
</dbReference>
<feature type="transmembrane region" description="Helical" evidence="2">
    <location>
        <begin position="269"/>
        <end position="289"/>
    </location>
</feature>
<evidence type="ECO:0008006" key="5">
    <source>
        <dbReference type="Google" id="ProtNLM"/>
    </source>
</evidence>
<keyword evidence="1" id="KW-0802">TPR repeat</keyword>
<dbReference type="AlphaFoldDB" id="A0A660SGD4"/>
<feature type="transmembrane region" description="Helical" evidence="2">
    <location>
        <begin position="295"/>
        <end position="315"/>
    </location>
</feature>
<dbReference type="Gene3D" id="1.25.40.10">
    <property type="entry name" value="Tetratricopeptide repeat domain"/>
    <property type="match status" value="1"/>
</dbReference>